<feature type="domain" description="PIN" evidence="1">
    <location>
        <begin position="5"/>
        <end position="122"/>
    </location>
</feature>
<evidence type="ECO:0000313" key="3">
    <source>
        <dbReference type="Proteomes" id="UP000680656"/>
    </source>
</evidence>
<evidence type="ECO:0000313" key="2">
    <source>
        <dbReference type="EMBL" id="QVV90433.1"/>
    </source>
</evidence>
<dbReference type="EMBL" id="CP075546">
    <property type="protein sequence ID" value="QVV90433.1"/>
    <property type="molecule type" value="Genomic_DNA"/>
</dbReference>
<sequence>MPDLLFDTHAFITLFERQPGWEIVREYMRAVDDNECSGFIPTVVLTEIMYLYTLQEGHTIAEQRIGQILNSRMKTLPFDESISLVAGMIKKPGISWADACIGATAQVHDLTVLSGDKHFDKMNIQRIGYP</sequence>
<accession>A0A8E7EIG2</accession>
<dbReference type="Pfam" id="PF01850">
    <property type="entry name" value="PIN"/>
    <property type="match status" value="1"/>
</dbReference>
<evidence type="ECO:0000259" key="1">
    <source>
        <dbReference type="Pfam" id="PF01850"/>
    </source>
</evidence>
<dbReference type="RefSeq" id="WP_214421203.1">
    <property type="nucleotide sequence ID" value="NZ_CP075546.1"/>
</dbReference>
<name>A0A8E7EIG2_9EURY</name>
<keyword evidence="3" id="KW-1185">Reference proteome</keyword>
<dbReference type="KEGG" id="mrtj:KHC33_08130"/>
<reference evidence="2 3" key="1">
    <citation type="submission" date="2021-05" db="EMBL/GenBank/DDBJ databases">
        <title>A novel Methanospirillum isolate from a pyrite-forming mixed culture.</title>
        <authorList>
            <person name="Bunk B."/>
            <person name="Sproer C."/>
            <person name="Spring S."/>
            <person name="Pester M."/>
        </authorList>
    </citation>
    <scope>NUCLEOTIDE SEQUENCE [LARGE SCALE GENOMIC DNA]</scope>
    <source>
        <strain evidence="2 3">J.3.6.1-F.2.7.3</strain>
    </source>
</reference>
<dbReference type="GeneID" id="65097144"/>
<organism evidence="2 3">
    <name type="scientific">Methanospirillum purgamenti</name>
    <dbReference type="NCBI Taxonomy" id="2834276"/>
    <lineage>
        <taxon>Archaea</taxon>
        <taxon>Methanobacteriati</taxon>
        <taxon>Methanobacteriota</taxon>
        <taxon>Stenosarchaea group</taxon>
        <taxon>Methanomicrobia</taxon>
        <taxon>Methanomicrobiales</taxon>
        <taxon>Methanospirillaceae</taxon>
        <taxon>Methanospirillum</taxon>
    </lineage>
</organism>
<dbReference type="AlphaFoldDB" id="A0A8E7EIG2"/>
<dbReference type="Gene3D" id="3.40.50.1010">
    <property type="entry name" value="5'-nuclease"/>
    <property type="match status" value="1"/>
</dbReference>
<proteinExistence type="predicted"/>
<dbReference type="InterPro" id="IPR029060">
    <property type="entry name" value="PIN-like_dom_sf"/>
</dbReference>
<dbReference type="SUPFAM" id="SSF88723">
    <property type="entry name" value="PIN domain-like"/>
    <property type="match status" value="1"/>
</dbReference>
<dbReference type="Proteomes" id="UP000680656">
    <property type="component" value="Chromosome"/>
</dbReference>
<gene>
    <name evidence="2" type="ORF">KHC33_08130</name>
</gene>
<protein>
    <submittedName>
        <fullName evidence="2">PIN domain-containing protein</fullName>
    </submittedName>
</protein>
<dbReference type="InterPro" id="IPR002716">
    <property type="entry name" value="PIN_dom"/>
</dbReference>